<sequence length="295" mass="30210">MTPPPASAPSSPSSSGSSAASVAGSGDRYARGLAALSLVTGTDHPAVLDPVAEIAPDLARFTVEFGYGDVWSQPGLTPRQRQIGTVAALAALGNAAPQLRFHIAGALNVGCTRREIVETCIHTTVYAGFPAALNALSAAREVFTARADSGTDPDPEPASAAVPAAEVTPAADRYARGIALLKEVDGPAGPHVVDSLADIAPDLGRFVVEYAFGDVYARTGLDLHTRELASIAMCTALGTAGPQLRVHLRAFLNVGGTREEIVTLLTQLAGYAGFPAALNGVAAAREIFAEQDAAS</sequence>
<name>A0A9W4GW13_9ACTN</name>
<accession>A0A9W4GW13</accession>
<comment type="caution">
    <text evidence="3">The sequence shown here is derived from an EMBL/GenBank/DDBJ whole genome shotgun (WGS) entry which is preliminary data.</text>
</comment>
<dbReference type="AlphaFoldDB" id="A0A9W4GW13"/>
<protein>
    <submittedName>
        <fullName evidence="3">4-carboxymuconolactone decarboxylase</fullName>
    </submittedName>
</protein>
<dbReference type="PANTHER" id="PTHR33570">
    <property type="entry name" value="4-CARBOXYMUCONOLACTONE DECARBOXYLASE FAMILY PROTEIN"/>
    <property type="match status" value="1"/>
</dbReference>
<feature type="compositionally biased region" description="Low complexity" evidence="1">
    <location>
        <begin position="8"/>
        <end position="22"/>
    </location>
</feature>
<evidence type="ECO:0000256" key="1">
    <source>
        <dbReference type="SAM" id="MobiDB-lite"/>
    </source>
</evidence>
<dbReference type="InterPro" id="IPR052512">
    <property type="entry name" value="4CMD/NDH-1_regulator"/>
</dbReference>
<dbReference type="Proteomes" id="UP001153328">
    <property type="component" value="Unassembled WGS sequence"/>
</dbReference>
<reference evidence="3" key="1">
    <citation type="submission" date="2021-06" db="EMBL/GenBank/DDBJ databases">
        <authorList>
            <person name="Arsene-Ploetze F."/>
        </authorList>
    </citation>
    <scope>NUCLEOTIDE SEQUENCE</scope>
    <source>
        <strain evidence="3">SBRY1</strain>
    </source>
</reference>
<feature type="domain" description="Carboxymuconolactone decarboxylase-like" evidence="2">
    <location>
        <begin position="201"/>
        <end position="286"/>
    </location>
</feature>
<keyword evidence="4" id="KW-1185">Reference proteome</keyword>
<dbReference type="EMBL" id="CAJVAX010000001">
    <property type="protein sequence ID" value="CAG7601062.1"/>
    <property type="molecule type" value="Genomic_DNA"/>
</dbReference>
<dbReference type="PANTHER" id="PTHR33570:SF10">
    <property type="entry name" value="GAMMA-CARBOXYMUCONOLACTONE DECARBOXYLASE"/>
    <property type="match status" value="1"/>
</dbReference>
<feature type="domain" description="Carboxymuconolactone decarboxylase-like" evidence="2">
    <location>
        <begin position="56"/>
        <end position="141"/>
    </location>
</feature>
<dbReference type="InterPro" id="IPR003779">
    <property type="entry name" value="CMD-like"/>
</dbReference>
<feature type="region of interest" description="Disordered" evidence="1">
    <location>
        <begin position="1"/>
        <end position="22"/>
    </location>
</feature>
<dbReference type="Gene3D" id="1.20.1290.10">
    <property type="entry name" value="AhpD-like"/>
    <property type="match status" value="2"/>
</dbReference>
<evidence type="ECO:0000259" key="2">
    <source>
        <dbReference type="Pfam" id="PF02627"/>
    </source>
</evidence>
<dbReference type="Pfam" id="PF02627">
    <property type="entry name" value="CMD"/>
    <property type="match status" value="2"/>
</dbReference>
<evidence type="ECO:0000313" key="3">
    <source>
        <dbReference type="EMBL" id="CAG7601062.1"/>
    </source>
</evidence>
<dbReference type="InterPro" id="IPR029032">
    <property type="entry name" value="AhpD-like"/>
</dbReference>
<dbReference type="SUPFAM" id="SSF69118">
    <property type="entry name" value="AhpD-like"/>
    <property type="match status" value="1"/>
</dbReference>
<organism evidence="3 4">
    <name type="scientific">Actinacidiphila bryophytorum</name>
    <dbReference type="NCBI Taxonomy" id="1436133"/>
    <lineage>
        <taxon>Bacteria</taxon>
        <taxon>Bacillati</taxon>
        <taxon>Actinomycetota</taxon>
        <taxon>Actinomycetes</taxon>
        <taxon>Kitasatosporales</taxon>
        <taxon>Streptomycetaceae</taxon>
        <taxon>Actinacidiphila</taxon>
    </lineage>
</organism>
<gene>
    <name evidence="3" type="ORF">SBRY_10383</name>
</gene>
<dbReference type="RefSeq" id="WP_205044469.1">
    <property type="nucleotide sequence ID" value="NZ_CAJVAX010000001.1"/>
</dbReference>
<dbReference type="GO" id="GO:0051920">
    <property type="term" value="F:peroxiredoxin activity"/>
    <property type="evidence" value="ECO:0007669"/>
    <property type="project" value="InterPro"/>
</dbReference>
<evidence type="ECO:0000313" key="4">
    <source>
        <dbReference type="Proteomes" id="UP001153328"/>
    </source>
</evidence>
<proteinExistence type="predicted"/>